<dbReference type="PROSITE" id="PS00108">
    <property type="entry name" value="PROTEIN_KINASE_ST"/>
    <property type="match status" value="1"/>
</dbReference>
<dbReference type="SUPFAM" id="SSF48371">
    <property type="entry name" value="ARM repeat"/>
    <property type="match status" value="1"/>
</dbReference>
<feature type="region of interest" description="Disordered" evidence="19">
    <location>
        <begin position="529"/>
        <end position="581"/>
    </location>
</feature>
<dbReference type="FunFam" id="1.10.510.10:FF:000833">
    <property type="entry name" value="AGC family protein kinase"/>
    <property type="match status" value="1"/>
</dbReference>
<dbReference type="GO" id="GO:0035591">
    <property type="term" value="F:signaling adaptor activity"/>
    <property type="evidence" value="ECO:0007669"/>
    <property type="project" value="InterPro"/>
</dbReference>
<dbReference type="GO" id="GO:0061809">
    <property type="term" value="F:NAD+ nucleosidase activity, cyclic ADP-ribose generating"/>
    <property type="evidence" value="ECO:0007669"/>
    <property type="project" value="UniProtKB-EC"/>
</dbReference>
<feature type="domain" description="Protein kinase" evidence="20">
    <location>
        <begin position="11"/>
        <end position="286"/>
    </location>
</feature>
<evidence type="ECO:0000256" key="13">
    <source>
        <dbReference type="ARBA" id="ARBA00022801"/>
    </source>
</evidence>
<dbReference type="PANTHER" id="PTHR22998">
    <property type="entry name" value="SARM1"/>
    <property type="match status" value="1"/>
</dbReference>
<dbReference type="Pfam" id="PF00069">
    <property type="entry name" value="Pkinase"/>
    <property type="match status" value="1"/>
</dbReference>
<keyword evidence="16" id="KW-0520">NAD</keyword>
<dbReference type="GO" id="GO:0003953">
    <property type="term" value="F:NAD+ nucleosidase activity"/>
    <property type="evidence" value="ECO:0007669"/>
    <property type="project" value="InterPro"/>
</dbReference>
<dbReference type="EMBL" id="JAPWDV010000003">
    <property type="protein sequence ID" value="KAJ6216619.1"/>
    <property type="molecule type" value="Genomic_DNA"/>
</dbReference>
<keyword evidence="7" id="KW-0723">Serine/threonine-protein kinase</keyword>
<evidence type="ECO:0000259" key="20">
    <source>
        <dbReference type="PROSITE" id="PS50011"/>
    </source>
</evidence>
<dbReference type="GO" id="GO:0045087">
    <property type="term" value="P:innate immune response"/>
    <property type="evidence" value="ECO:0007669"/>
    <property type="project" value="UniProtKB-KW"/>
</dbReference>
<evidence type="ECO:0000313" key="23">
    <source>
        <dbReference type="Proteomes" id="UP001142055"/>
    </source>
</evidence>
<evidence type="ECO:0000256" key="10">
    <source>
        <dbReference type="ARBA" id="ARBA00022737"/>
    </source>
</evidence>
<evidence type="ECO:0000256" key="12">
    <source>
        <dbReference type="ARBA" id="ARBA00022777"/>
    </source>
</evidence>
<dbReference type="SUPFAM" id="SSF50729">
    <property type="entry name" value="PH domain-like"/>
    <property type="match status" value="1"/>
</dbReference>
<dbReference type="InterPro" id="IPR011993">
    <property type="entry name" value="PH-like_dom_sf"/>
</dbReference>
<dbReference type="InterPro" id="IPR013761">
    <property type="entry name" value="SAM/pointed_sf"/>
</dbReference>
<comment type="subcellular location">
    <subcellularLocation>
        <location evidence="1">Cytoplasm</location>
    </subcellularLocation>
</comment>
<dbReference type="InterPro" id="IPR011009">
    <property type="entry name" value="Kinase-like_dom_sf"/>
</dbReference>
<dbReference type="Gene3D" id="1.10.510.10">
    <property type="entry name" value="Transferase(Phosphotransferase) domain 1"/>
    <property type="match status" value="1"/>
</dbReference>
<feature type="binding site" evidence="18">
    <location>
        <position position="40"/>
    </location>
    <ligand>
        <name>ATP</name>
        <dbReference type="ChEBI" id="CHEBI:30616"/>
    </ligand>
</feature>
<comment type="similarity">
    <text evidence="3">Belongs to the protein kinase superfamily. AGC Ser/Thr protein kinase family. PDPK1 subfamily.</text>
</comment>
<comment type="catalytic activity">
    <reaction evidence="17">
        <text>NAD(+) + H2O = ADP-D-ribose + nicotinamide + H(+)</text>
        <dbReference type="Rhea" id="RHEA:16301"/>
        <dbReference type="ChEBI" id="CHEBI:15377"/>
        <dbReference type="ChEBI" id="CHEBI:15378"/>
        <dbReference type="ChEBI" id="CHEBI:17154"/>
        <dbReference type="ChEBI" id="CHEBI:57540"/>
        <dbReference type="ChEBI" id="CHEBI:57967"/>
        <dbReference type="EC" id="3.2.2.6"/>
    </reaction>
    <physiologicalReaction direction="left-to-right" evidence="17">
        <dbReference type="Rhea" id="RHEA:16302"/>
    </physiologicalReaction>
</comment>
<evidence type="ECO:0000256" key="5">
    <source>
        <dbReference type="ARBA" id="ARBA00018538"/>
    </source>
</evidence>
<dbReference type="GO" id="GO:0005524">
    <property type="term" value="F:ATP binding"/>
    <property type="evidence" value="ECO:0007669"/>
    <property type="project" value="UniProtKB-UniRule"/>
</dbReference>
<dbReference type="InterPro" id="IPR017441">
    <property type="entry name" value="Protein_kinase_ATP_BS"/>
</dbReference>
<dbReference type="GO" id="GO:0034128">
    <property type="term" value="P:negative regulation of MyD88-independent toll-like receptor signaling pathway"/>
    <property type="evidence" value="ECO:0007669"/>
    <property type="project" value="InterPro"/>
</dbReference>
<dbReference type="Pfam" id="PF07647">
    <property type="entry name" value="SAM_2"/>
    <property type="match status" value="1"/>
</dbReference>
<dbReference type="InterPro" id="IPR001660">
    <property type="entry name" value="SAM"/>
</dbReference>
<keyword evidence="14 18" id="KW-0067">ATP-binding</keyword>
<keyword evidence="11 18" id="KW-0547">Nucleotide-binding</keyword>
<evidence type="ECO:0000256" key="2">
    <source>
        <dbReference type="ARBA" id="ARBA00008291"/>
    </source>
</evidence>
<evidence type="ECO:0000256" key="9">
    <source>
        <dbReference type="ARBA" id="ARBA00022679"/>
    </source>
</evidence>
<organism evidence="22 23">
    <name type="scientific">Blomia tropicalis</name>
    <name type="common">Mite</name>
    <dbReference type="NCBI Taxonomy" id="40697"/>
    <lineage>
        <taxon>Eukaryota</taxon>
        <taxon>Metazoa</taxon>
        <taxon>Ecdysozoa</taxon>
        <taxon>Arthropoda</taxon>
        <taxon>Chelicerata</taxon>
        <taxon>Arachnida</taxon>
        <taxon>Acari</taxon>
        <taxon>Acariformes</taxon>
        <taxon>Sarcoptiformes</taxon>
        <taxon>Astigmata</taxon>
        <taxon>Glycyphagoidea</taxon>
        <taxon>Echimyopodidae</taxon>
        <taxon>Blomia</taxon>
    </lineage>
</organism>
<dbReference type="InterPro" id="IPR033931">
    <property type="entry name" value="PDK1-typ_PH"/>
</dbReference>
<keyword evidence="10" id="KW-0677">Repeat</keyword>
<evidence type="ECO:0000256" key="8">
    <source>
        <dbReference type="ARBA" id="ARBA00022588"/>
    </source>
</evidence>
<dbReference type="EC" id="3.2.2.6" evidence="4"/>
<comment type="similarity">
    <text evidence="2">Belongs to the SARM1 family.</text>
</comment>
<dbReference type="Gene3D" id="1.10.150.50">
    <property type="entry name" value="Transcription Factor, Ets-1"/>
    <property type="match status" value="2"/>
</dbReference>
<dbReference type="Gene3D" id="1.25.10.10">
    <property type="entry name" value="Leucine-rich Repeat Variant"/>
    <property type="match status" value="1"/>
</dbReference>
<feature type="region of interest" description="Disordered" evidence="19">
    <location>
        <begin position="460"/>
        <end position="504"/>
    </location>
</feature>
<keyword evidence="9" id="KW-0808">Transferase</keyword>
<dbReference type="Pfam" id="PF14593">
    <property type="entry name" value="PH_3"/>
    <property type="match status" value="1"/>
</dbReference>
<dbReference type="FunFam" id="3.30.200.20:FF:000042">
    <property type="entry name" value="Aurora kinase A"/>
    <property type="match status" value="1"/>
</dbReference>
<dbReference type="SUPFAM" id="SSF56112">
    <property type="entry name" value="Protein kinase-like (PK-like)"/>
    <property type="match status" value="1"/>
</dbReference>
<dbReference type="InterPro" id="IPR039046">
    <property type="entry name" value="PDPK1"/>
</dbReference>
<dbReference type="GO" id="GO:0030425">
    <property type="term" value="C:dendrite"/>
    <property type="evidence" value="ECO:0007669"/>
    <property type="project" value="TreeGrafter"/>
</dbReference>
<dbReference type="GO" id="GO:0004674">
    <property type="term" value="F:protein serine/threonine kinase activity"/>
    <property type="evidence" value="ECO:0007669"/>
    <property type="project" value="UniProtKB-KW"/>
</dbReference>
<evidence type="ECO:0000256" key="16">
    <source>
        <dbReference type="ARBA" id="ARBA00023027"/>
    </source>
</evidence>
<feature type="compositionally biased region" description="Low complexity" evidence="19">
    <location>
        <begin position="480"/>
        <end position="489"/>
    </location>
</feature>
<keyword evidence="15" id="KW-0391">Immunity</keyword>
<dbReference type="SUPFAM" id="SSF47769">
    <property type="entry name" value="SAM/Pointed domain"/>
    <property type="match status" value="2"/>
</dbReference>
<dbReference type="GO" id="GO:0044297">
    <property type="term" value="C:cell body"/>
    <property type="evidence" value="ECO:0007669"/>
    <property type="project" value="UniProtKB-ARBA"/>
</dbReference>
<feature type="region of interest" description="Disordered" evidence="19">
    <location>
        <begin position="1345"/>
        <end position="1388"/>
    </location>
</feature>
<keyword evidence="8" id="KW-0399">Innate immunity</keyword>
<evidence type="ECO:0000256" key="17">
    <source>
        <dbReference type="ARBA" id="ARBA00047304"/>
    </source>
</evidence>
<gene>
    <name evidence="22" type="ORF">RDWZM_007776</name>
</gene>
<dbReference type="InterPro" id="IPR016024">
    <property type="entry name" value="ARM-type_fold"/>
</dbReference>
<dbReference type="InterPro" id="IPR008271">
    <property type="entry name" value="Ser/Thr_kinase_AS"/>
</dbReference>
<dbReference type="PROSITE" id="PS50011">
    <property type="entry name" value="PROTEIN_KINASE_DOM"/>
    <property type="match status" value="1"/>
</dbReference>
<evidence type="ECO:0000313" key="22">
    <source>
        <dbReference type="EMBL" id="KAJ6216619.1"/>
    </source>
</evidence>
<feature type="domain" description="SAM" evidence="21">
    <location>
        <begin position="1105"/>
        <end position="1169"/>
    </location>
</feature>
<dbReference type="Gene3D" id="3.30.200.20">
    <property type="entry name" value="Phosphorylase Kinase, domain 1"/>
    <property type="match status" value="1"/>
</dbReference>
<keyword evidence="23" id="KW-1185">Reference proteome</keyword>
<dbReference type="Proteomes" id="UP001142055">
    <property type="component" value="Chromosome 3"/>
</dbReference>
<reference evidence="22" key="1">
    <citation type="submission" date="2022-12" db="EMBL/GenBank/DDBJ databases">
        <title>Genome assemblies of Blomia tropicalis.</title>
        <authorList>
            <person name="Cui Y."/>
        </authorList>
    </citation>
    <scope>NUCLEOTIDE SEQUENCE</scope>
    <source>
        <tissue evidence="22">Adult mites</tissue>
    </source>
</reference>
<evidence type="ECO:0000256" key="14">
    <source>
        <dbReference type="ARBA" id="ARBA00022840"/>
    </source>
</evidence>
<dbReference type="CDD" id="cd24153">
    <property type="entry name" value="SARM1_N"/>
    <property type="match status" value="1"/>
</dbReference>
<evidence type="ECO:0000256" key="11">
    <source>
        <dbReference type="ARBA" id="ARBA00022741"/>
    </source>
</evidence>
<sequence length="1388" mass="157305">MGAAKRSPEDFIFDRIIGEGSFSVVYLARDIHTKTDVAVKVCEKSHIQRERMHKAIMREKQIMRLLTEDESPFFIKLLCTFQDDTRLYFALSYCANGELLSYINQREIFDEQASLFYAAEILLALEHMHKLGVVHRDLKPENILMTSKMHIQISDFGSAFLLNDTNCEINDPKFSYRSRKNSFVGTAQYVSPEMLTNKTITPMCDLWAFACILYQMLTNEPPFTSCNEYLIFQKIQSLDYVYPENFPADAKSLIDSILKIDFSERIGFCDDILTEGYVSLRNHPYFSSFEDNWDLINQKPPDRILAVSKTNSNNSDESRDELLEPGLNERQIARLLGLALYDDSEESRAGSTRRANNLFDISAKEYQDRLNKQKETNIYHQFVENNLILKQGLIDKKKGFFPRRRMFLLTTGPHLYYVDPANMVLKGQVPFCKEMRTEAKNFRNFYVHVPKRTYILEDISNNAPDSNEGTEPVVTEYNSDSESGTNSSSAVNVNVPTSPGAAKMKNSDKISEIYSRQHSTAMSNKMSQMQQHFLGKQQLSNSRKSSVADTGSNPNLFDNRQLEISNPSVVSPPESDSEDCPKFDVQQQQLRLSPKARMLSDGFKAEKSSKSNQEMRLIMSNDSTIAEKSRMSAMKSKMEANGFSASKMMAAKEDHKQIQFGDTVVKHKSSSKAASMTMSTDMISTGTGNISQGMLHSASKSSRFISSSSAMDKMDLSHSQFSQAMLTLSNEVDMEFDELSSMAKTFASPSIKATESISMKGSMTKLENKMLNLCKQLVQKRDDIEVIKIMTDMINKAWSVPQCGYDLGFNMSKIIRTNGALEALLCNIETDDWKVAFVSAQLLEQCLVSENRDYVAENGLENVINIAKECVNKKQTEEIRVGTGILEHLFKHSEDTCKEVIRLDGLETILYECRCTDSITLRHCASALANLSLYGGPDSQESMIKLKAPVWLFPLAFHNDDNIKYYACLAITVLVANKELEAAVLTSGTLDLVEPFVSSHNPEEFAKSSTSHIHGQSQNWLHRLVPVLRSKREEARSLAAFHFAMEAWIKKTQDKTMIFKEINAIEPLKKVASCPNAIASKYAAQALRLIGEEVPHKLSQQVPLWTIEDVKEWVKQIGFTTYCQEFDKSRVDGDLLLQLNEEMLADDIGIKNGILRRRFMRELATLKQITDYSSCDSTNIGAVLSNIGPDFTKYTYPLIQAGVDRTVFSTVNDDILLNECNIDNSIHRRRILGAIENVKEMCPEVPNKDDDSNKTLDVFVSYRRSNGSQLARYIFNYEIVQALQTKCNIIPIMDSFDWPEDGNLPEDMRPILTFNGIRWIHDYQDACVDKLERFMRGEINSKQFDPVGTHRHAIPHGLPPTPNTPQIRSPSQQRRSGSVDNCRPQIEA</sequence>
<comment type="caution">
    <text evidence="22">The sequence shown here is derived from an EMBL/GenBank/DDBJ whole genome shotgun (WGS) entry which is preliminary data.</text>
</comment>
<evidence type="ECO:0000256" key="1">
    <source>
        <dbReference type="ARBA" id="ARBA00004496"/>
    </source>
</evidence>
<dbReference type="PROSITE" id="PS00107">
    <property type="entry name" value="PROTEIN_KINASE_ATP"/>
    <property type="match status" value="1"/>
</dbReference>
<dbReference type="Gene3D" id="2.30.29.30">
    <property type="entry name" value="Pleckstrin-homology domain (PH domain)/Phosphotyrosine-binding domain (PTB)"/>
    <property type="match status" value="1"/>
</dbReference>
<evidence type="ECO:0000256" key="15">
    <source>
        <dbReference type="ARBA" id="ARBA00022859"/>
    </source>
</evidence>
<dbReference type="GO" id="GO:0005737">
    <property type="term" value="C:cytoplasm"/>
    <property type="evidence" value="ECO:0007669"/>
    <property type="project" value="UniProtKB-SubCell"/>
</dbReference>
<protein>
    <recommendedName>
        <fullName evidence="5">3-phosphoinositide-dependent protein kinase 1</fullName>
        <ecNumber evidence="4">3.2.2.6</ecNumber>
    </recommendedName>
</protein>
<dbReference type="FunFam" id="1.10.150.50:FF:000043">
    <property type="entry name" value="Sterile alpha and TIR motif-containing 1"/>
    <property type="match status" value="1"/>
</dbReference>
<keyword evidence="12" id="KW-0418">Kinase</keyword>
<evidence type="ECO:0000256" key="18">
    <source>
        <dbReference type="PROSITE-ProRule" id="PRU10141"/>
    </source>
</evidence>
<feature type="compositionally biased region" description="Polar residues" evidence="19">
    <location>
        <begin position="1364"/>
        <end position="1379"/>
    </location>
</feature>
<dbReference type="InterPro" id="IPR039184">
    <property type="entry name" value="SARM1"/>
</dbReference>
<keyword evidence="6" id="KW-0963">Cytoplasm</keyword>
<dbReference type="PANTHER" id="PTHR22998:SF1">
    <property type="entry name" value="NAD(+) HYDROLASE SARM1"/>
    <property type="match status" value="1"/>
</dbReference>
<dbReference type="InterPro" id="IPR011989">
    <property type="entry name" value="ARM-like"/>
</dbReference>
<dbReference type="GO" id="GO:0019677">
    <property type="term" value="P:NAD+ catabolic process"/>
    <property type="evidence" value="ECO:0007669"/>
    <property type="project" value="UniProtKB-ARBA"/>
</dbReference>
<evidence type="ECO:0000256" key="6">
    <source>
        <dbReference type="ARBA" id="ARBA00022490"/>
    </source>
</evidence>
<dbReference type="CDD" id="cd09501">
    <property type="entry name" value="SAM_SARM1-like_repeat1"/>
    <property type="match status" value="1"/>
</dbReference>
<evidence type="ECO:0000256" key="7">
    <source>
        <dbReference type="ARBA" id="ARBA00022527"/>
    </source>
</evidence>
<dbReference type="CDD" id="cd05581">
    <property type="entry name" value="STKc_PDK1"/>
    <property type="match status" value="1"/>
</dbReference>
<evidence type="ECO:0000256" key="4">
    <source>
        <dbReference type="ARBA" id="ARBA00011982"/>
    </source>
</evidence>
<dbReference type="OMA" id="QVPLWTI"/>
<evidence type="ECO:0000256" key="3">
    <source>
        <dbReference type="ARBA" id="ARBA00010006"/>
    </source>
</evidence>
<dbReference type="SMART" id="SM00220">
    <property type="entry name" value="S_TKc"/>
    <property type="match status" value="1"/>
</dbReference>
<keyword evidence="13" id="KW-0378">Hydrolase</keyword>
<proteinExistence type="inferred from homology"/>
<dbReference type="PROSITE" id="PS50105">
    <property type="entry name" value="SAM_DOMAIN"/>
    <property type="match status" value="1"/>
</dbReference>
<evidence type="ECO:0000259" key="21">
    <source>
        <dbReference type="PROSITE" id="PS50105"/>
    </source>
</evidence>
<dbReference type="GO" id="GO:0048678">
    <property type="term" value="P:response to axon injury"/>
    <property type="evidence" value="ECO:0007669"/>
    <property type="project" value="InterPro"/>
</dbReference>
<name>A0A9Q0M0E8_BLOTA</name>
<accession>A0A9Q0M0E8</accession>
<feature type="compositionally biased region" description="Polar residues" evidence="19">
    <location>
        <begin position="529"/>
        <end position="566"/>
    </location>
</feature>
<dbReference type="CDD" id="cd01262">
    <property type="entry name" value="PH_PDK1"/>
    <property type="match status" value="1"/>
</dbReference>
<dbReference type="SMART" id="SM00454">
    <property type="entry name" value="SAM"/>
    <property type="match status" value="2"/>
</dbReference>
<feature type="compositionally biased region" description="Polar residues" evidence="19">
    <location>
        <begin position="460"/>
        <end position="469"/>
    </location>
</feature>
<dbReference type="InterPro" id="IPR000719">
    <property type="entry name" value="Prot_kinase_dom"/>
</dbReference>
<evidence type="ECO:0000256" key="19">
    <source>
        <dbReference type="SAM" id="MobiDB-lite"/>
    </source>
</evidence>